<evidence type="ECO:0000313" key="2">
    <source>
        <dbReference type="Proteomes" id="UP000004982"/>
    </source>
</evidence>
<gene>
    <name evidence="1" type="ORF">HMPREF9418_2253</name>
</gene>
<dbReference type="EMBL" id="AFQE01000111">
    <property type="protein sequence ID" value="EGQ75841.1"/>
    <property type="molecule type" value="Genomic_DNA"/>
</dbReference>
<name>A0AA36XJP4_9NEIS</name>
<dbReference type="Proteomes" id="UP000004982">
    <property type="component" value="Unassembled WGS sequence"/>
</dbReference>
<reference evidence="1 2" key="1">
    <citation type="submission" date="2011-05" db="EMBL/GenBank/DDBJ databases">
        <authorList>
            <person name="Muzny D."/>
            <person name="Qin X."/>
            <person name="Deng J."/>
            <person name="Jiang H."/>
            <person name="Liu Y."/>
            <person name="Qu J."/>
            <person name="Song X.-Z."/>
            <person name="Zhang L."/>
            <person name="Thornton R."/>
            <person name="Coyle M."/>
            <person name="Francisco L."/>
            <person name="Jackson L."/>
            <person name="Javaid M."/>
            <person name="Korchina V."/>
            <person name="Kovar C."/>
            <person name="Mata R."/>
            <person name="Mathew T."/>
            <person name="Ngo R."/>
            <person name="Nguyen L."/>
            <person name="Nguyen N."/>
            <person name="Okwuonu G."/>
            <person name="Ongeri F."/>
            <person name="Pham C."/>
            <person name="Simmons D."/>
            <person name="Wilczek-Boney K."/>
            <person name="Hale W."/>
            <person name="Jakkamsetti A."/>
            <person name="Pham P."/>
            <person name="Ruth R."/>
            <person name="San Lucas F."/>
            <person name="Warren J."/>
            <person name="Zhang J."/>
            <person name="Zhao Z."/>
            <person name="Zhou C."/>
            <person name="Zhu D."/>
            <person name="Lee S."/>
            <person name="Bess C."/>
            <person name="Blankenburg K."/>
            <person name="Forbes L."/>
            <person name="Fu Q."/>
            <person name="Gubbala S."/>
            <person name="Hirani K."/>
            <person name="Jayaseelan J.C."/>
            <person name="Lara F."/>
            <person name="Munidasa M."/>
            <person name="Palculict T."/>
            <person name="Patil S."/>
            <person name="Pu L.-L."/>
            <person name="Saada N."/>
            <person name="Tang L."/>
            <person name="Weissenberger G."/>
            <person name="Zhu Y."/>
            <person name="Hemphill L."/>
            <person name="Shang Y."/>
            <person name="Youmans B."/>
            <person name="Ayvaz T."/>
            <person name="Ross M."/>
            <person name="Santibanez J."/>
            <person name="Aqrawi P."/>
            <person name="Gross S."/>
            <person name="Joshi V."/>
            <person name="Fowler G."/>
            <person name="Nazareth L."/>
            <person name="Reid J."/>
            <person name="Worley K."/>
            <person name="Petrosino J."/>
            <person name="Highlander S."/>
            <person name="Gibbs R."/>
        </authorList>
    </citation>
    <scope>NUCLEOTIDE SEQUENCE [LARGE SCALE GENOMIC DNA]</scope>
    <source>
        <strain evidence="1 2">ATCC 33926</strain>
    </source>
</reference>
<proteinExistence type="predicted"/>
<dbReference type="AlphaFoldDB" id="A0AA36XJP4"/>
<accession>A0AA36XJP4</accession>
<evidence type="ECO:0000313" key="1">
    <source>
        <dbReference type="EMBL" id="EGQ75841.1"/>
    </source>
</evidence>
<sequence>MSVGILSKLRFQTTFLLCGGMKPPFPSSLVRQAVSVGQGWAAGLFGTDDDNVQIFRFDAALPSVFDLRHGQFADGFGVGFEIVVGQVVITDDAEVFHQFGVGIETQGEAADDVGFGLCQFFFGRAFFDELFDDCLSLYERIFGVFLLGGIGDGEHTRFGRRFEVAVYAVGVAVTVAQDFHQAAVEAAAAEDVVAGNQGVIVGVVAFNQRHTEQDLRLFAGKRDVAALCRIGFDGRDGVGGFAAVGQAVQHVFHKLVGLFAVDVADDGDDGVVFAVAAAVERADVVKVDFADALRGDVGAAAVWVVGIGKFGQGASGGEVGGGFLLLEGGHCLFLTAVEHGGVKTGVRQGLVEQSGGFFERFGAAQAAQDGGRAFLSAAAVDLGGNVVGGGIKGFFVQLFRAVGQQGGGEFRHFAFAFGVEHAARAFEVDLHIDDGVVVLLDQKDFCAVAGGPALDVHACLRGGGEGEG</sequence>
<protein>
    <submittedName>
        <fullName evidence="1">Uncharacterized protein</fullName>
    </submittedName>
</protein>
<comment type="caution">
    <text evidence="1">The sequence shown here is derived from an EMBL/GenBank/DDBJ whole genome shotgun (WGS) entry which is preliminary data.</text>
</comment>
<organism evidence="1 2">
    <name type="scientific">Neisseria macacae ATCC 33926</name>
    <dbReference type="NCBI Taxonomy" id="997348"/>
    <lineage>
        <taxon>Bacteria</taxon>
        <taxon>Pseudomonadati</taxon>
        <taxon>Pseudomonadota</taxon>
        <taxon>Betaproteobacteria</taxon>
        <taxon>Neisseriales</taxon>
        <taxon>Neisseriaceae</taxon>
        <taxon>Neisseria</taxon>
    </lineage>
</organism>